<proteinExistence type="predicted"/>
<dbReference type="Proteomes" id="UP001209570">
    <property type="component" value="Unassembled WGS sequence"/>
</dbReference>
<dbReference type="PANTHER" id="PTHR11188">
    <property type="entry name" value="ARRESTIN DOMAIN CONTAINING PROTEIN"/>
    <property type="match status" value="1"/>
</dbReference>
<name>A0AAD5MB92_PYTIN</name>
<evidence type="ECO:0000256" key="1">
    <source>
        <dbReference type="SAM" id="MobiDB-lite"/>
    </source>
</evidence>
<accession>A0AAD5MB92</accession>
<dbReference type="InterPro" id="IPR011022">
    <property type="entry name" value="Arrestin_C-like"/>
</dbReference>
<dbReference type="AlphaFoldDB" id="A0AAD5MB92"/>
<dbReference type="GO" id="GO:0015031">
    <property type="term" value="P:protein transport"/>
    <property type="evidence" value="ECO:0007669"/>
    <property type="project" value="TreeGrafter"/>
</dbReference>
<evidence type="ECO:0000313" key="3">
    <source>
        <dbReference type="EMBL" id="KAJ0408964.1"/>
    </source>
</evidence>
<dbReference type="InterPro" id="IPR014752">
    <property type="entry name" value="Arrestin-like_C"/>
</dbReference>
<organism evidence="3 4">
    <name type="scientific">Pythium insidiosum</name>
    <name type="common">Pythiosis disease agent</name>
    <dbReference type="NCBI Taxonomy" id="114742"/>
    <lineage>
        <taxon>Eukaryota</taxon>
        <taxon>Sar</taxon>
        <taxon>Stramenopiles</taxon>
        <taxon>Oomycota</taxon>
        <taxon>Peronosporomycetes</taxon>
        <taxon>Pythiales</taxon>
        <taxon>Pythiaceae</taxon>
        <taxon>Pythium</taxon>
    </lineage>
</organism>
<dbReference type="Pfam" id="PF02752">
    <property type="entry name" value="Arrestin_C"/>
    <property type="match status" value="1"/>
</dbReference>
<gene>
    <name evidence="3" type="ORF">P43SY_002843</name>
</gene>
<evidence type="ECO:0000313" key="4">
    <source>
        <dbReference type="Proteomes" id="UP001209570"/>
    </source>
</evidence>
<feature type="compositionally biased region" description="Polar residues" evidence="1">
    <location>
        <begin position="328"/>
        <end position="341"/>
    </location>
</feature>
<sequence>MLNNFTKHDDIRVVLDTKHVRPGDQVIGRVVLRGEARRRPELELTLSGEERISWDNWLGVVNPKYRTHAVFRPVTILVSNPAAIDLASATTLSTYTSVDVPFSIQLPNDIPGSFCHHMPIVEFGSEVDVSIVYRVSARVLGLELMTDSEAFDVAWASMPSVALPPPLGDLLDDAKLDQLAISERLKSFGIFPRGEISISGSLPQTAVATTSKVAMQLQIDNQRSKMDVKKIQLALYAFATIRLHHSVDDTKVYHAPQLMHQREFPGVARGDKVDRLLSMPLTPNDETQNRSPTPTMSSHFLTLTYLLAAECKMRHGATRRVHTPIVLTPSTIESDGQQGSDNQDRNGGGIDINDLVSVLLPDN</sequence>
<protein>
    <recommendedName>
        <fullName evidence="2">Arrestin C-terminal-like domain-containing protein</fullName>
    </recommendedName>
</protein>
<dbReference type="EMBL" id="JAKCXM010000007">
    <property type="protein sequence ID" value="KAJ0408964.1"/>
    <property type="molecule type" value="Genomic_DNA"/>
</dbReference>
<feature type="domain" description="Arrestin C-terminal-like" evidence="2">
    <location>
        <begin position="193"/>
        <end position="330"/>
    </location>
</feature>
<reference evidence="3" key="1">
    <citation type="submission" date="2021-12" db="EMBL/GenBank/DDBJ databases">
        <title>Prjna785345.</title>
        <authorList>
            <person name="Rujirawat T."/>
            <person name="Krajaejun T."/>
        </authorList>
    </citation>
    <scope>NUCLEOTIDE SEQUENCE</scope>
    <source>
        <strain evidence="3">Pi057C3</strain>
    </source>
</reference>
<comment type="caution">
    <text evidence="3">The sequence shown here is derived from an EMBL/GenBank/DDBJ whole genome shotgun (WGS) entry which is preliminary data.</text>
</comment>
<evidence type="ECO:0000259" key="2">
    <source>
        <dbReference type="Pfam" id="PF02752"/>
    </source>
</evidence>
<dbReference type="Gene3D" id="2.60.40.640">
    <property type="match status" value="2"/>
</dbReference>
<keyword evidence="4" id="KW-1185">Reference proteome</keyword>
<dbReference type="PANTHER" id="PTHR11188:SF17">
    <property type="entry name" value="FI21816P1"/>
    <property type="match status" value="1"/>
</dbReference>
<dbReference type="InterPro" id="IPR050357">
    <property type="entry name" value="Arrestin_domain-protein"/>
</dbReference>
<dbReference type="GO" id="GO:0005737">
    <property type="term" value="C:cytoplasm"/>
    <property type="evidence" value="ECO:0007669"/>
    <property type="project" value="TreeGrafter"/>
</dbReference>
<feature type="region of interest" description="Disordered" evidence="1">
    <location>
        <begin position="327"/>
        <end position="354"/>
    </location>
</feature>